<keyword evidence="2" id="KW-0812">Transmembrane</keyword>
<keyword evidence="1" id="KW-1134">Transmembrane beta strand</keyword>
<keyword evidence="3" id="KW-0998">Cell outer membrane</keyword>
<name>A0ABP9USU4_9BACT</name>
<proteinExistence type="predicted"/>
<dbReference type="InterPro" id="IPR013686">
    <property type="entry name" value="Polypept-transport_assoc_ShlB"/>
</dbReference>
<evidence type="ECO:0000259" key="4">
    <source>
        <dbReference type="Pfam" id="PF03865"/>
    </source>
</evidence>
<keyword evidence="1" id="KW-0472">Membrane</keyword>
<evidence type="ECO:0000256" key="3">
    <source>
        <dbReference type="ARBA" id="ARBA00023237"/>
    </source>
</evidence>
<reference evidence="6 7" key="1">
    <citation type="submission" date="2024-02" db="EMBL/GenBank/DDBJ databases">
        <title>Haloferula sargassicola NBRC 104335.</title>
        <authorList>
            <person name="Ichikawa N."/>
            <person name="Katano-Makiyama Y."/>
            <person name="Hidaka K."/>
        </authorList>
    </citation>
    <scope>NUCLEOTIDE SEQUENCE [LARGE SCALE GENOMIC DNA]</scope>
    <source>
        <strain evidence="6 7">NBRC 104335</strain>
    </source>
</reference>
<dbReference type="InterPro" id="IPR051544">
    <property type="entry name" value="TPS_OM_transporter"/>
</dbReference>
<keyword evidence="7" id="KW-1185">Reference proteome</keyword>
<dbReference type="Pfam" id="PF08479">
    <property type="entry name" value="POTRA_2"/>
    <property type="match status" value="1"/>
</dbReference>
<gene>
    <name evidence="6" type="ORF">Hsar01_02990</name>
</gene>
<evidence type="ECO:0000313" key="7">
    <source>
        <dbReference type="Proteomes" id="UP001476282"/>
    </source>
</evidence>
<dbReference type="Gene3D" id="2.40.160.50">
    <property type="entry name" value="membrane protein fhac: a member of the omp85/tpsb transporter family"/>
    <property type="match status" value="1"/>
</dbReference>
<comment type="caution">
    <text evidence="6">The sequence shown here is derived from an EMBL/GenBank/DDBJ whole genome shotgun (WGS) entry which is preliminary data.</text>
</comment>
<feature type="domain" description="Haemolysin activator HlyB C-terminal" evidence="4">
    <location>
        <begin position="405"/>
        <end position="519"/>
    </location>
</feature>
<dbReference type="Pfam" id="PF03865">
    <property type="entry name" value="ShlB"/>
    <property type="match status" value="1"/>
</dbReference>
<dbReference type="Proteomes" id="UP001476282">
    <property type="component" value="Unassembled WGS sequence"/>
</dbReference>
<dbReference type="EMBL" id="BAABRI010000017">
    <property type="protein sequence ID" value="GAA5483756.1"/>
    <property type="molecule type" value="Genomic_DNA"/>
</dbReference>
<evidence type="ECO:0000313" key="6">
    <source>
        <dbReference type="EMBL" id="GAA5483756.1"/>
    </source>
</evidence>
<dbReference type="PANTHER" id="PTHR34597:SF3">
    <property type="entry name" value="OUTER MEMBRANE TRANSPORTER CDIB"/>
    <property type="match status" value="1"/>
</dbReference>
<feature type="domain" description="Polypeptide-transport-associated ShlB-type" evidence="5">
    <location>
        <begin position="79"/>
        <end position="143"/>
    </location>
</feature>
<evidence type="ECO:0008006" key="8">
    <source>
        <dbReference type="Google" id="ProtNLM"/>
    </source>
</evidence>
<dbReference type="RefSeq" id="WP_353567862.1">
    <property type="nucleotide sequence ID" value="NZ_BAABRI010000017.1"/>
</dbReference>
<dbReference type="PANTHER" id="PTHR34597">
    <property type="entry name" value="SLR1661 PROTEIN"/>
    <property type="match status" value="1"/>
</dbReference>
<evidence type="ECO:0000259" key="5">
    <source>
        <dbReference type="Pfam" id="PF08479"/>
    </source>
</evidence>
<dbReference type="InterPro" id="IPR005565">
    <property type="entry name" value="Hemolysn_activator_HlyB_C"/>
</dbReference>
<organism evidence="6 7">
    <name type="scientific">Haloferula sargassicola</name>
    <dbReference type="NCBI Taxonomy" id="490096"/>
    <lineage>
        <taxon>Bacteria</taxon>
        <taxon>Pseudomonadati</taxon>
        <taxon>Verrucomicrobiota</taxon>
        <taxon>Verrucomicrobiia</taxon>
        <taxon>Verrucomicrobiales</taxon>
        <taxon>Verrucomicrobiaceae</taxon>
        <taxon>Haloferula</taxon>
    </lineage>
</organism>
<sequence length="551" mass="60102">MKYLWPMLMLGAAQADPLPGILPVVPEPTEVESLPRVEAQGAASDAPATVLVDPLQGIRLRDGGSGDWKAIGEGVVASAGMTIPSPATLAARLQPYLGRPLTDQDLVGMGDEILVHYDLEGYPVVLVSAPEQDFSDGWLLIDVEIGRTGRVGVGRPKYGNPEAVRNGLKLRQGQLLERADLEEQLAWYGRTGFRRPRLFVSPGVEPATADILIGIEERRPWQASVGFENSGPDLIGRERLVFGAAGMLPNEHLLAWRGVVGFPASSLTANAVRWEVPLQRSHQVIQIDAAYAEVSTSYPFRGRVLETEGTSWSLAVMDRWILPKVHGWEQTLSAGVDIKGTDQFLLYGGLAAAAPGEVMMIDARLVHHLERDWEKAGVEITSTLKVSPGNLGGRNGDAAFRKYDPAADATYVIGNLDLDAWWQPVDDWRLVGRINVQATDSRLLPPEQLGAGGYQTVRGVDERMYSMDNGIIGSLELQSPVLTFIPRCDFRLLAFTDQASLHDDGGSSVSLGSVGVGLRARIFDHVDLRFDHGWRLDDDEQRSHIGLTVSF</sequence>
<protein>
    <recommendedName>
        <fullName evidence="8">Hemolysin activation/secretion protein</fullName>
    </recommendedName>
</protein>
<accession>A0ABP9USU4</accession>
<evidence type="ECO:0000256" key="1">
    <source>
        <dbReference type="ARBA" id="ARBA00022452"/>
    </source>
</evidence>
<evidence type="ECO:0000256" key="2">
    <source>
        <dbReference type="ARBA" id="ARBA00022692"/>
    </source>
</evidence>